<name>A0A2P8EC13_9ACTN</name>
<gene>
    <name evidence="1" type="ORF">CLV30_102407</name>
</gene>
<dbReference type="OrthoDB" id="41724at2"/>
<comment type="caution">
    <text evidence="1">The sequence shown here is derived from an EMBL/GenBank/DDBJ whole genome shotgun (WGS) entry which is preliminary data.</text>
</comment>
<dbReference type="Gene3D" id="2.120.10.10">
    <property type="match status" value="1"/>
</dbReference>
<reference evidence="1 2" key="1">
    <citation type="submission" date="2018-03" db="EMBL/GenBank/DDBJ databases">
        <title>Genomic Encyclopedia of Archaeal and Bacterial Type Strains, Phase II (KMG-II): from individual species to whole genera.</title>
        <authorList>
            <person name="Goeker M."/>
        </authorList>
    </citation>
    <scope>NUCLEOTIDE SEQUENCE [LARGE SCALE GENOMIC DNA]</scope>
    <source>
        <strain evidence="1 2">DSM 45211</strain>
    </source>
</reference>
<dbReference type="InterPro" id="IPR036278">
    <property type="entry name" value="Sialidase_sf"/>
</dbReference>
<proteinExistence type="predicted"/>
<dbReference type="RefSeq" id="WP_129710835.1">
    <property type="nucleotide sequence ID" value="NZ_ML142898.1"/>
</dbReference>
<evidence type="ECO:0000313" key="2">
    <source>
        <dbReference type="Proteomes" id="UP000243528"/>
    </source>
</evidence>
<sequence length="571" mass="60427">MHTRRLVASLGALGALALFTPGLVGVAGPLGSTTPAQVTGATPFDATCGLDPVDENSQLFLDSEVEPWFDVSPADPDVMAGFWQQDRWSDGGSRGNVLALSADGGASWTSLIPPNTTDCTENPAAAGGGFAVFDRASDPWLSFAPNGDLHLMHLVFDVELPEGKPGAFSGRNGMVAQKVPAAALADGVVTDAEWGPPIPLAVDEGGGLHDKNTMTADPTVADGSHVYAVWDFLDLNEGAKRNPDRGVFGGGLAFKGAAVFTRSTDGGQSWEPVRKLYDPGGINQTIGNQIVVLPDGTLVDVFNEILNFRNDDGGPQFDFNVALKSSTDKGERWEPRGRPIRAAKMLPRTLFTPSPFVGVYLPDATGDATLAGENAVRTADVIPEVTVDPNNGNLYVVWQDARFSAAEAGGFGDPTRLVDEIAFMMSTDGGSTWSDPIKINQTPTELPLGNRQAFVPMVRVNDDGVVAVSYYDFRNNDPDDGVGDDLGEASTDQFVVHCHADCSNPASWTPAGEVRVTDSSFDTADLPFAGGFFPGDYVGLGTDGTDFLSFFTRSDAMDPANQYVSRVPVLP</sequence>
<protein>
    <recommendedName>
        <fullName evidence="3">BNR repeat protein</fullName>
    </recommendedName>
</protein>
<dbReference type="AlphaFoldDB" id="A0A2P8EC13"/>
<keyword evidence="2" id="KW-1185">Reference proteome</keyword>
<accession>A0A2P8EC13</accession>
<dbReference type="CDD" id="cd15482">
    <property type="entry name" value="Sialidase_non-viral"/>
    <property type="match status" value="2"/>
</dbReference>
<evidence type="ECO:0000313" key="1">
    <source>
        <dbReference type="EMBL" id="PSL07018.1"/>
    </source>
</evidence>
<dbReference type="SUPFAM" id="SSF50939">
    <property type="entry name" value="Sialidases"/>
    <property type="match status" value="2"/>
</dbReference>
<dbReference type="Proteomes" id="UP000243528">
    <property type="component" value="Unassembled WGS sequence"/>
</dbReference>
<organism evidence="1 2">
    <name type="scientific">Haloactinopolyspora alba</name>
    <dbReference type="NCBI Taxonomy" id="648780"/>
    <lineage>
        <taxon>Bacteria</taxon>
        <taxon>Bacillati</taxon>
        <taxon>Actinomycetota</taxon>
        <taxon>Actinomycetes</taxon>
        <taxon>Jiangellales</taxon>
        <taxon>Jiangellaceae</taxon>
        <taxon>Haloactinopolyspora</taxon>
    </lineage>
</organism>
<evidence type="ECO:0008006" key="3">
    <source>
        <dbReference type="Google" id="ProtNLM"/>
    </source>
</evidence>
<dbReference type="EMBL" id="PYGE01000002">
    <property type="protein sequence ID" value="PSL07018.1"/>
    <property type="molecule type" value="Genomic_DNA"/>
</dbReference>